<evidence type="ECO:0000313" key="3">
    <source>
        <dbReference type="EMBL" id="QGU07224.1"/>
    </source>
</evidence>
<sequence precursor="true">MRRSLIALATAATLTLGTLPVAHAQSSEEVQGSLETLPAEFKIGSSAVDDLQEGAGTEAELQQGSSDLGKDWLIGAVVTTLLGIIITTITGALR</sequence>
<accession>A0A6B8W123</accession>
<dbReference type="RefSeq" id="WP_156230738.1">
    <property type="nucleotide sequence ID" value="NZ_CP046455.1"/>
</dbReference>
<protein>
    <submittedName>
        <fullName evidence="3">Uncharacterized protein</fullName>
    </submittedName>
</protein>
<keyword evidence="1" id="KW-0812">Transmembrane</keyword>
<dbReference type="KEGG" id="cok:COCCU_06425"/>
<evidence type="ECO:0000313" key="4">
    <source>
        <dbReference type="Proteomes" id="UP000424462"/>
    </source>
</evidence>
<feature type="chain" id="PRO_5025332454" evidence="2">
    <location>
        <begin position="25"/>
        <end position="94"/>
    </location>
</feature>
<evidence type="ECO:0000256" key="1">
    <source>
        <dbReference type="SAM" id="Phobius"/>
    </source>
</evidence>
<reference evidence="3 4" key="1">
    <citation type="submission" date="2019-11" db="EMBL/GenBank/DDBJ databases">
        <title>Complete genome sequence of Corynebacterium kalinowskii 1959, a novel Corynebacterium species isolated from soil of a small paddock in Vilsendorf, Germany.</title>
        <authorList>
            <person name="Schaffert L."/>
            <person name="Ruwe M."/>
            <person name="Milse J."/>
            <person name="Hanuschka K."/>
            <person name="Ortseifen V."/>
            <person name="Droste J."/>
            <person name="Brandt D."/>
            <person name="Schlueter L."/>
            <person name="Kutter Y."/>
            <person name="Vinke S."/>
            <person name="Viehoefer P."/>
            <person name="Jacob L."/>
            <person name="Luebke N.-C."/>
            <person name="Schulte-Berndt E."/>
            <person name="Hain C."/>
            <person name="Linder M."/>
            <person name="Schmidt P."/>
            <person name="Wollenschlaeger L."/>
            <person name="Luttermann T."/>
            <person name="Thieme E."/>
            <person name="Hassa J."/>
            <person name="Haak M."/>
            <person name="Wittchen M."/>
            <person name="Mentz A."/>
            <person name="Persicke M."/>
            <person name="Busche T."/>
            <person name="Ruckert C."/>
        </authorList>
    </citation>
    <scope>NUCLEOTIDE SEQUENCE [LARGE SCALE GENOMIC DNA]</scope>
    <source>
        <strain evidence="3 4">2039</strain>
    </source>
</reference>
<feature type="signal peptide" evidence="2">
    <location>
        <begin position="1"/>
        <end position="24"/>
    </location>
</feature>
<evidence type="ECO:0000256" key="2">
    <source>
        <dbReference type="SAM" id="SignalP"/>
    </source>
</evidence>
<name>A0A6B8W123_9CORY</name>
<proteinExistence type="predicted"/>
<dbReference type="AlphaFoldDB" id="A0A6B8W123"/>
<feature type="transmembrane region" description="Helical" evidence="1">
    <location>
        <begin position="72"/>
        <end position="93"/>
    </location>
</feature>
<gene>
    <name evidence="3" type="ORF">COCCU_06425</name>
</gene>
<keyword evidence="1" id="KW-1133">Transmembrane helix</keyword>
<dbReference type="EMBL" id="CP046455">
    <property type="protein sequence ID" value="QGU07224.1"/>
    <property type="molecule type" value="Genomic_DNA"/>
</dbReference>
<keyword evidence="4" id="KW-1185">Reference proteome</keyword>
<keyword evidence="1" id="KW-0472">Membrane</keyword>
<dbReference type="Proteomes" id="UP000424462">
    <property type="component" value="Chromosome"/>
</dbReference>
<organism evidence="3 4">
    <name type="scientific">Corynebacterium occultum</name>
    <dbReference type="NCBI Taxonomy" id="2675219"/>
    <lineage>
        <taxon>Bacteria</taxon>
        <taxon>Bacillati</taxon>
        <taxon>Actinomycetota</taxon>
        <taxon>Actinomycetes</taxon>
        <taxon>Mycobacteriales</taxon>
        <taxon>Corynebacteriaceae</taxon>
        <taxon>Corynebacterium</taxon>
    </lineage>
</organism>
<keyword evidence="2" id="KW-0732">Signal</keyword>